<evidence type="ECO:0000256" key="3">
    <source>
        <dbReference type="ARBA" id="ARBA00023157"/>
    </source>
</evidence>
<proteinExistence type="predicted"/>
<feature type="compositionally biased region" description="Gly residues" evidence="5">
    <location>
        <begin position="222"/>
        <end position="234"/>
    </location>
</feature>
<dbReference type="PANTHER" id="PTHR11339">
    <property type="entry name" value="EXTRACELLULAR MATRIX GLYCOPROTEIN RELATED"/>
    <property type="match status" value="1"/>
</dbReference>
<dbReference type="EMBL" id="JAOTOJ010000008">
    <property type="protein sequence ID" value="KAK9395935.1"/>
    <property type="molecule type" value="Genomic_DNA"/>
</dbReference>
<feature type="domain" description="VWFD" evidence="6">
    <location>
        <begin position="276"/>
        <end position="464"/>
    </location>
</feature>
<organism evidence="7 8">
    <name type="scientific">Crotalus adamanteus</name>
    <name type="common">Eastern diamondback rattlesnake</name>
    <dbReference type="NCBI Taxonomy" id="8729"/>
    <lineage>
        <taxon>Eukaryota</taxon>
        <taxon>Metazoa</taxon>
        <taxon>Chordata</taxon>
        <taxon>Craniata</taxon>
        <taxon>Vertebrata</taxon>
        <taxon>Euteleostomi</taxon>
        <taxon>Lepidosauria</taxon>
        <taxon>Squamata</taxon>
        <taxon>Bifurcata</taxon>
        <taxon>Unidentata</taxon>
        <taxon>Episquamata</taxon>
        <taxon>Toxicofera</taxon>
        <taxon>Serpentes</taxon>
        <taxon>Colubroidea</taxon>
        <taxon>Viperidae</taxon>
        <taxon>Crotalinae</taxon>
        <taxon>Crotalus</taxon>
    </lineage>
</organism>
<dbReference type="Gene3D" id="2.10.25.10">
    <property type="entry name" value="Laminin"/>
    <property type="match status" value="1"/>
</dbReference>
<evidence type="ECO:0000256" key="2">
    <source>
        <dbReference type="ARBA" id="ARBA00022525"/>
    </source>
</evidence>
<evidence type="ECO:0000256" key="4">
    <source>
        <dbReference type="ARBA" id="ARBA00023180"/>
    </source>
</evidence>
<protein>
    <submittedName>
        <fullName evidence="7">SCO-spondin</fullName>
    </submittedName>
</protein>
<keyword evidence="2" id="KW-0964">Secreted</keyword>
<name>A0AAW1B234_CROAD</name>
<dbReference type="CDD" id="cd19941">
    <property type="entry name" value="TIL"/>
    <property type="match status" value="1"/>
</dbReference>
<dbReference type="InterPro" id="IPR050780">
    <property type="entry name" value="Mucin_vWF_Thrombospondin_sf"/>
</dbReference>
<feature type="region of interest" description="Disordered" evidence="5">
    <location>
        <begin position="1"/>
        <end position="20"/>
    </location>
</feature>
<dbReference type="AlphaFoldDB" id="A0AAW1B234"/>
<feature type="compositionally biased region" description="Basic and acidic residues" evidence="5">
    <location>
        <begin position="235"/>
        <end position="247"/>
    </location>
</feature>
<evidence type="ECO:0000259" key="6">
    <source>
        <dbReference type="PROSITE" id="PS51233"/>
    </source>
</evidence>
<reference evidence="7 8" key="1">
    <citation type="journal article" date="2024" name="Proc. Natl. Acad. Sci. U.S.A.">
        <title>The genetic regulatory architecture and epigenomic basis for age-related changes in rattlesnake venom.</title>
        <authorList>
            <person name="Hogan M.P."/>
            <person name="Holding M.L."/>
            <person name="Nystrom G.S."/>
            <person name="Colston T.J."/>
            <person name="Bartlett D.A."/>
            <person name="Mason A.J."/>
            <person name="Ellsworth S.A."/>
            <person name="Rautsaw R.M."/>
            <person name="Lawrence K.C."/>
            <person name="Strickland J.L."/>
            <person name="He B."/>
            <person name="Fraser P."/>
            <person name="Margres M.J."/>
            <person name="Gilbert D.M."/>
            <person name="Gibbs H.L."/>
            <person name="Parkinson C.L."/>
            <person name="Rokyta D.R."/>
        </authorList>
    </citation>
    <scope>NUCLEOTIDE SEQUENCE [LARGE SCALE GENOMIC DNA]</scope>
    <source>
        <strain evidence="7">DRR0105</strain>
    </source>
</reference>
<feature type="compositionally biased region" description="Basic and acidic residues" evidence="5">
    <location>
        <begin position="149"/>
        <end position="167"/>
    </location>
</feature>
<feature type="region of interest" description="Disordered" evidence="5">
    <location>
        <begin position="101"/>
        <end position="270"/>
    </location>
</feature>
<evidence type="ECO:0000313" key="7">
    <source>
        <dbReference type="EMBL" id="KAK9395935.1"/>
    </source>
</evidence>
<comment type="subcellular location">
    <subcellularLocation>
        <location evidence="1">Secreted</location>
    </subcellularLocation>
</comment>
<comment type="caution">
    <text evidence="7">The sequence shown here is derived from an EMBL/GenBank/DDBJ whole genome shotgun (WGS) entry which is preliminary data.</text>
</comment>
<evidence type="ECO:0000256" key="1">
    <source>
        <dbReference type="ARBA" id="ARBA00004613"/>
    </source>
</evidence>
<dbReference type="InterPro" id="IPR001846">
    <property type="entry name" value="VWF_type-D"/>
</dbReference>
<evidence type="ECO:0000256" key="5">
    <source>
        <dbReference type="SAM" id="MobiDB-lite"/>
    </source>
</evidence>
<dbReference type="GO" id="GO:0031012">
    <property type="term" value="C:extracellular matrix"/>
    <property type="evidence" value="ECO:0007669"/>
    <property type="project" value="TreeGrafter"/>
</dbReference>
<keyword evidence="3" id="KW-1015">Disulfide bond</keyword>
<feature type="region of interest" description="Disordered" evidence="5">
    <location>
        <begin position="441"/>
        <end position="464"/>
    </location>
</feature>
<keyword evidence="4" id="KW-0325">Glycoprotein</keyword>
<evidence type="ECO:0000313" key="8">
    <source>
        <dbReference type="Proteomes" id="UP001474421"/>
    </source>
</evidence>
<dbReference type="PROSITE" id="PS51233">
    <property type="entry name" value="VWFD"/>
    <property type="match status" value="1"/>
</dbReference>
<dbReference type="Pfam" id="PF00094">
    <property type="entry name" value="VWD"/>
    <property type="match status" value="1"/>
</dbReference>
<dbReference type="Proteomes" id="UP001474421">
    <property type="component" value="Unassembled WGS sequence"/>
</dbReference>
<gene>
    <name evidence="7" type="ORF">NXF25_019296</name>
</gene>
<feature type="compositionally biased region" description="Acidic residues" evidence="5">
    <location>
        <begin position="133"/>
        <end position="148"/>
    </location>
</feature>
<keyword evidence="8" id="KW-1185">Reference proteome</keyword>
<feature type="compositionally biased region" description="Basic residues" evidence="5">
    <location>
        <begin position="118"/>
        <end position="127"/>
    </location>
</feature>
<feature type="compositionally biased region" description="Acidic residues" evidence="5">
    <location>
        <begin position="248"/>
        <end position="270"/>
    </location>
</feature>
<dbReference type="GO" id="GO:0005615">
    <property type="term" value="C:extracellular space"/>
    <property type="evidence" value="ECO:0007669"/>
    <property type="project" value="TreeGrafter"/>
</dbReference>
<dbReference type="PANTHER" id="PTHR11339:SF396">
    <property type="entry name" value="SCO-SPONDIN"/>
    <property type="match status" value="1"/>
</dbReference>
<feature type="compositionally biased region" description="Basic and acidic residues" evidence="5">
    <location>
        <begin position="178"/>
        <end position="221"/>
    </location>
</feature>
<sequence>MKAIGRGPTSPLPPQRNRAARASATRIACRRVRPAARAVGTLSGDHCRQECVSGCECIPGLYLEEGSCVPREPVSLLPPPTEVPRRGDAAAALQSLVSWKGGVTSAPRQPGNGSWAAKGRRRRRERREKREQEEQEEEQEEGEEEEEDSREHSSVLEGRRKEEKKEEQEEEGGGGRRRREEEKEQQEEVKEGGAGWEEKEEKEKEVTEEEVRREKEEERGGGGEGGGGRGGEGGEGGREEKGEKKEEEKEEEEGGAGREEEEEVAEKEEEEDRCAGECILHAHLHFLTFDGKRYSFRGVLPLHPGAVTVVGRCRGPSFPDVRPSPYPHSLAPFSQDFVDGKIQIEAESEPCGNQGAVSCLRAVTVTVQKTSVQLSFAGSVSVNGREVALPFANAELTVRRASSAFLLLQAFGAHLLWGLEFPAAYITLQPSFAHKVSLGGGRASPSEAFWDRGSPGTRDGGRGW</sequence>
<accession>A0AAW1B234</accession>